<dbReference type="PANTHER" id="PTHR24125:SF0">
    <property type="entry name" value="ANKYRIN REPEAT AND DEATH DOMAIN-CONTAINING PROTEIN 1A"/>
    <property type="match status" value="1"/>
</dbReference>
<dbReference type="SUPFAM" id="SSF47986">
    <property type="entry name" value="DEATH domain"/>
    <property type="match status" value="1"/>
</dbReference>
<dbReference type="InterPro" id="IPR002110">
    <property type="entry name" value="Ankyrin_rpt"/>
</dbReference>
<dbReference type="InterPro" id="IPR052457">
    <property type="entry name" value="Ankyrin-DD_containing_protein"/>
</dbReference>
<dbReference type="PROSITE" id="PS50297">
    <property type="entry name" value="ANK_REP_REGION"/>
    <property type="match status" value="6"/>
</dbReference>
<keyword evidence="1" id="KW-0040">ANK repeat</keyword>
<gene>
    <name evidence="3" type="primary">LOC110526982</name>
</gene>
<dbReference type="Gene3D" id="1.25.40.20">
    <property type="entry name" value="Ankyrin repeat-containing domain"/>
    <property type="match status" value="3"/>
</dbReference>
<reference evidence="3" key="1">
    <citation type="submission" date="2020-07" db="EMBL/GenBank/DDBJ databases">
        <title>A long reads based de novo assembly of the rainbow trout Arlee double haploid line genome.</title>
        <authorList>
            <person name="Gao G."/>
            <person name="Palti Y."/>
        </authorList>
    </citation>
    <scope>NUCLEOTIDE SEQUENCE [LARGE SCALE GENOMIC DNA]</scope>
</reference>
<organism evidence="3 4">
    <name type="scientific">Oncorhynchus mykiss</name>
    <name type="common">Rainbow trout</name>
    <name type="synonym">Salmo gairdneri</name>
    <dbReference type="NCBI Taxonomy" id="8022"/>
    <lineage>
        <taxon>Eukaryota</taxon>
        <taxon>Metazoa</taxon>
        <taxon>Chordata</taxon>
        <taxon>Craniata</taxon>
        <taxon>Vertebrata</taxon>
        <taxon>Euteleostomi</taxon>
        <taxon>Actinopterygii</taxon>
        <taxon>Neopterygii</taxon>
        <taxon>Teleostei</taxon>
        <taxon>Protacanthopterygii</taxon>
        <taxon>Salmoniformes</taxon>
        <taxon>Salmonidae</taxon>
        <taxon>Salmoninae</taxon>
        <taxon>Oncorhynchus</taxon>
    </lineage>
</organism>
<dbReference type="Gene3D" id="1.10.533.10">
    <property type="entry name" value="Death Domain, Fas"/>
    <property type="match status" value="1"/>
</dbReference>
<dbReference type="Pfam" id="PF12796">
    <property type="entry name" value="Ank_2"/>
    <property type="match status" value="2"/>
</dbReference>
<evidence type="ECO:0000259" key="2">
    <source>
        <dbReference type="PROSITE" id="PS50017"/>
    </source>
</evidence>
<evidence type="ECO:0000256" key="1">
    <source>
        <dbReference type="PROSITE-ProRule" id="PRU00023"/>
    </source>
</evidence>
<evidence type="ECO:0000313" key="4">
    <source>
        <dbReference type="Proteomes" id="UP000694395"/>
    </source>
</evidence>
<dbReference type="Ensembl" id="ENSOMYT00000046224.2">
    <property type="protein sequence ID" value="ENSOMYP00000042372.2"/>
    <property type="gene ID" value="ENSOMYG00000019600.2"/>
</dbReference>
<sequence length="493" mass="54976">MEDDLVSEDDILLRSEKEFHDAAKRNDTDKMRELMKKGVDIKAKNKVSRTALHWAAGAGNEQALRLLLDHNNEVDVEDSFGMNPLLLAAWFGHLKILQILVASGAKLNCENKNGLGLLHCAAQRGHSRVLEFIMEDLVEDVLLDRVDNSGKTAFHLAAEHGQLEVVEFLIGMGCTHGLKDKDEHMAIHLAAKHGHNEVLQKLVETGVDIDERNIDGLTPLHLSSDGGHYECVKLLLEACCNVNALTNKNMNALHYVAQHGFERETSLLLEAGVNTDTVDGQHTSPLHTAVLHNHTEVVRLLIDAECDLDISDNVSNVSTLWALQSSRFRNECFGISELNISLLRSSTAMQSISNTPPLFVYQDNVISDDDSWLGKQLSFKQDHQVETQHLRSVTWRLATKDLSRGEWKSLAQHWGFTDAHIRSIEQQWTGTKSFKEHGHRMLLIWLHGVVIAGENPIKGLYEGLTGISRTDLAESIRQKANADTSSPKKCTAM</sequence>
<dbReference type="Pfam" id="PF13857">
    <property type="entry name" value="Ank_5"/>
    <property type="match status" value="1"/>
</dbReference>
<dbReference type="Proteomes" id="UP000694395">
    <property type="component" value="Chromosome 6"/>
</dbReference>
<accession>A0A8C7QTS2</accession>
<feature type="repeat" description="ANK" evidence="1">
    <location>
        <begin position="182"/>
        <end position="214"/>
    </location>
</feature>
<keyword evidence="4" id="KW-1185">Reference proteome</keyword>
<name>A0A8C7QTS2_ONCMY</name>
<dbReference type="InterPro" id="IPR000488">
    <property type="entry name" value="Death_dom"/>
</dbReference>
<feature type="repeat" description="ANK" evidence="1">
    <location>
        <begin position="248"/>
        <end position="280"/>
    </location>
</feature>
<dbReference type="GO" id="GO:0007165">
    <property type="term" value="P:signal transduction"/>
    <property type="evidence" value="ECO:0007669"/>
    <property type="project" value="InterPro"/>
</dbReference>
<reference evidence="3" key="3">
    <citation type="submission" date="2025-09" db="UniProtKB">
        <authorList>
            <consortium name="Ensembl"/>
        </authorList>
    </citation>
    <scope>IDENTIFICATION</scope>
</reference>
<feature type="domain" description="Death" evidence="2">
    <location>
        <begin position="406"/>
        <end position="480"/>
    </location>
</feature>
<feature type="repeat" description="ANK" evidence="1">
    <location>
        <begin position="281"/>
        <end position="313"/>
    </location>
</feature>
<dbReference type="PROSITE" id="PS50088">
    <property type="entry name" value="ANK_REPEAT"/>
    <property type="match status" value="8"/>
</dbReference>
<dbReference type="PROSITE" id="PS50017">
    <property type="entry name" value="DEATH_DOMAIN"/>
    <property type="match status" value="1"/>
</dbReference>
<proteinExistence type="predicted"/>
<dbReference type="InterPro" id="IPR011029">
    <property type="entry name" value="DEATH-like_dom_sf"/>
</dbReference>
<feature type="repeat" description="ANK" evidence="1">
    <location>
        <begin position="47"/>
        <end position="79"/>
    </location>
</feature>
<dbReference type="Pfam" id="PF00531">
    <property type="entry name" value="Death"/>
    <property type="match status" value="1"/>
</dbReference>
<feature type="repeat" description="ANK" evidence="1">
    <location>
        <begin position="215"/>
        <end position="247"/>
    </location>
</feature>
<dbReference type="GeneTree" id="ENSGT00940000154170"/>
<dbReference type="PRINTS" id="PR01415">
    <property type="entry name" value="ANKYRIN"/>
</dbReference>
<dbReference type="SMART" id="SM00248">
    <property type="entry name" value="ANK"/>
    <property type="match status" value="9"/>
</dbReference>
<dbReference type="InterPro" id="IPR036770">
    <property type="entry name" value="Ankyrin_rpt-contain_sf"/>
</dbReference>
<protein>
    <submittedName>
        <fullName evidence="3">Ankyrin repeat and death domain containing 1A</fullName>
    </submittedName>
</protein>
<feature type="repeat" description="ANK" evidence="1">
    <location>
        <begin position="14"/>
        <end position="46"/>
    </location>
</feature>
<evidence type="ECO:0000313" key="3">
    <source>
        <dbReference type="Ensembl" id="ENSOMYP00000042372.2"/>
    </source>
</evidence>
<dbReference type="SUPFAM" id="SSF48403">
    <property type="entry name" value="Ankyrin repeat"/>
    <property type="match status" value="1"/>
</dbReference>
<dbReference type="CDD" id="cd01670">
    <property type="entry name" value="Death"/>
    <property type="match status" value="1"/>
</dbReference>
<feature type="repeat" description="ANK" evidence="1">
    <location>
        <begin position="149"/>
        <end position="181"/>
    </location>
</feature>
<reference evidence="3" key="2">
    <citation type="submission" date="2025-08" db="UniProtKB">
        <authorList>
            <consortium name="Ensembl"/>
        </authorList>
    </citation>
    <scope>IDENTIFICATION</scope>
</reference>
<dbReference type="AlphaFoldDB" id="A0A8C7QTS2"/>
<feature type="repeat" description="ANK" evidence="1">
    <location>
        <begin position="80"/>
        <end position="112"/>
    </location>
</feature>
<dbReference type="PANTHER" id="PTHR24125">
    <property type="entry name" value="ANKYRIN REPEAT AND DEATH DOMAIN-CONTAINING PROTEIN"/>
    <property type="match status" value="1"/>
</dbReference>